<feature type="transmembrane region" description="Helical" evidence="1">
    <location>
        <begin position="25"/>
        <end position="45"/>
    </location>
</feature>
<name>A0A139N2A4_STRCR</name>
<proteinExistence type="predicted"/>
<reference evidence="2 3" key="1">
    <citation type="submission" date="2016-01" db="EMBL/GenBank/DDBJ databases">
        <title>Highly variable Streptococcus oralis are common among viridans streptococci isolated from primates.</title>
        <authorList>
            <person name="Denapaite D."/>
            <person name="Rieger M."/>
            <person name="Koendgen S."/>
            <person name="Brueckner R."/>
            <person name="Ochigava I."/>
            <person name="Kappeler P."/>
            <person name="Maetz-Rensing K."/>
            <person name="Leendertz F."/>
            <person name="Hakenbeck R."/>
        </authorList>
    </citation>
    <scope>NUCLEOTIDE SEQUENCE [LARGE SCALE GENOMIC DNA]</scope>
    <source>
        <strain evidence="2 3">DD08</strain>
    </source>
</reference>
<organism evidence="2 3">
    <name type="scientific">Streptococcus cristatus</name>
    <dbReference type="NCBI Taxonomy" id="45634"/>
    <lineage>
        <taxon>Bacteria</taxon>
        <taxon>Bacillati</taxon>
        <taxon>Bacillota</taxon>
        <taxon>Bacilli</taxon>
        <taxon>Lactobacillales</taxon>
        <taxon>Streptococcaceae</taxon>
        <taxon>Streptococcus</taxon>
    </lineage>
</organism>
<feature type="transmembrane region" description="Helical" evidence="1">
    <location>
        <begin position="57"/>
        <end position="77"/>
    </location>
</feature>
<dbReference type="Proteomes" id="UP000070377">
    <property type="component" value="Unassembled WGS sequence"/>
</dbReference>
<keyword evidence="1" id="KW-1133">Transmembrane helix</keyword>
<dbReference type="AlphaFoldDB" id="A0A139N2A4"/>
<evidence type="ECO:0000313" key="3">
    <source>
        <dbReference type="Proteomes" id="UP000070377"/>
    </source>
</evidence>
<accession>A0A139N2A4</accession>
<comment type="caution">
    <text evidence="2">The sequence shown here is derived from an EMBL/GenBank/DDBJ whole genome shotgun (WGS) entry which is preliminary data.</text>
</comment>
<keyword evidence="1" id="KW-0812">Transmembrane</keyword>
<dbReference type="PATRIC" id="fig|45634.12.peg.1039"/>
<gene>
    <name evidence="2" type="ORF">SCRDD08_00997</name>
</gene>
<protein>
    <submittedName>
        <fullName evidence="2">Uncharacterized protein</fullName>
    </submittedName>
</protein>
<evidence type="ECO:0000256" key="1">
    <source>
        <dbReference type="SAM" id="Phobius"/>
    </source>
</evidence>
<keyword evidence="1" id="KW-0472">Membrane</keyword>
<dbReference type="STRING" id="45634.SCRDD08_00997"/>
<evidence type="ECO:0000313" key="2">
    <source>
        <dbReference type="EMBL" id="KXT69947.1"/>
    </source>
</evidence>
<dbReference type="EMBL" id="LQRD01000034">
    <property type="protein sequence ID" value="KXT69947.1"/>
    <property type="molecule type" value="Genomic_DNA"/>
</dbReference>
<sequence length="127" mass="15194">MNLVTDQYIETSFEDFNEKGYEGKLLGFITMQFILFLIFLFSIWIDSQNLQFLFMKVSLINGAFFGLGFVGFVGYLIDLTKIKNQSILSYYYFKKYLEDYRQLSDYSIEDWYGKESKRYKESLDQEV</sequence>